<keyword evidence="1" id="KW-0812">Transmembrane</keyword>
<evidence type="ECO:0000256" key="1">
    <source>
        <dbReference type="SAM" id="Phobius"/>
    </source>
</evidence>
<keyword evidence="3" id="KW-1185">Reference proteome</keyword>
<feature type="transmembrane region" description="Helical" evidence="1">
    <location>
        <begin position="58"/>
        <end position="79"/>
    </location>
</feature>
<dbReference type="AlphaFoldDB" id="A0A402AC22"/>
<feature type="transmembrane region" description="Helical" evidence="1">
    <location>
        <begin position="100"/>
        <end position="122"/>
    </location>
</feature>
<keyword evidence="1" id="KW-1133">Transmembrane helix</keyword>
<organism evidence="2 3">
    <name type="scientific">Dictyobacter kobayashii</name>
    <dbReference type="NCBI Taxonomy" id="2014872"/>
    <lineage>
        <taxon>Bacteria</taxon>
        <taxon>Bacillati</taxon>
        <taxon>Chloroflexota</taxon>
        <taxon>Ktedonobacteria</taxon>
        <taxon>Ktedonobacterales</taxon>
        <taxon>Dictyobacteraceae</taxon>
        <taxon>Dictyobacter</taxon>
    </lineage>
</organism>
<keyword evidence="1" id="KW-0472">Membrane</keyword>
<dbReference type="OrthoDB" id="2035856at2"/>
<dbReference type="EMBL" id="BIFS01000001">
    <property type="protein sequence ID" value="GCE16650.1"/>
    <property type="molecule type" value="Genomic_DNA"/>
</dbReference>
<evidence type="ECO:0000313" key="2">
    <source>
        <dbReference type="EMBL" id="GCE16650.1"/>
    </source>
</evidence>
<reference evidence="3" key="1">
    <citation type="submission" date="2018-12" db="EMBL/GenBank/DDBJ databases">
        <title>Tengunoibacter tsumagoiensis gen. nov., sp. nov., Dictyobacter kobayashii sp. nov., D. alpinus sp. nov., and D. joshuensis sp. nov. and description of Dictyobacteraceae fam. nov. within the order Ktedonobacterales isolated from Tengu-no-mugimeshi.</title>
        <authorList>
            <person name="Wang C.M."/>
            <person name="Zheng Y."/>
            <person name="Sakai Y."/>
            <person name="Toyoda A."/>
            <person name="Minakuchi Y."/>
            <person name="Abe K."/>
            <person name="Yokota A."/>
            <person name="Yabe S."/>
        </authorList>
    </citation>
    <scope>NUCLEOTIDE SEQUENCE [LARGE SCALE GENOMIC DNA]</scope>
    <source>
        <strain evidence="3">Uno11</strain>
    </source>
</reference>
<name>A0A402AC22_9CHLR</name>
<evidence type="ECO:0008006" key="4">
    <source>
        <dbReference type="Google" id="ProtNLM"/>
    </source>
</evidence>
<feature type="transmembrane region" description="Helical" evidence="1">
    <location>
        <begin position="20"/>
        <end position="38"/>
    </location>
</feature>
<sequence>MLKQKFDNVPWTTKQTFNGIFFTLIPWIAFTIVSSLFSTSTASQSTKPLNPQADIANAVVTLIFSLVVYSAFLIAPFFYARRHRQSAISDQRSVWQMLGFRRFNVGLAILLVLGSLVVIILLNQGYSYLITTFHLNLQTNDQVVLQRAKIEPITTYASLFTAVFIAPFCEEIFFRSFSFMGLKNGMQPAVADRS</sequence>
<dbReference type="RefSeq" id="WP_126548501.1">
    <property type="nucleotide sequence ID" value="NZ_BIFS01000001.1"/>
</dbReference>
<evidence type="ECO:0000313" key="3">
    <source>
        <dbReference type="Proteomes" id="UP000287188"/>
    </source>
</evidence>
<accession>A0A402AC22</accession>
<proteinExistence type="predicted"/>
<feature type="transmembrane region" description="Helical" evidence="1">
    <location>
        <begin position="153"/>
        <end position="174"/>
    </location>
</feature>
<protein>
    <recommendedName>
        <fullName evidence="4">CPBP family intramembrane metalloprotease</fullName>
    </recommendedName>
</protein>
<dbReference type="Proteomes" id="UP000287188">
    <property type="component" value="Unassembled WGS sequence"/>
</dbReference>
<gene>
    <name evidence="2" type="ORF">KDK_04500</name>
</gene>
<comment type="caution">
    <text evidence="2">The sequence shown here is derived from an EMBL/GenBank/DDBJ whole genome shotgun (WGS) entry which is preliminary data.</text>
</comment>